<gene>
    <name evidence="5" type="ORF">CAG99_20540</name>
</gene>
<accession>A0A1W7D2X1</accession>
<evidence type="ECO:0000313" key="5">
    <source>
        <dbReference type="EMBL" id="ARQ70910.1"/>
    </source>
</evidence>
<dbReference type="InterPro" id="IPR031325">
    <property type="entry name" value="RHS_repeat"/>
</dbReference>
<evidence type="ECO:0000259" key="4">
    <source>
        <dbReference type="Pfam" id="PF25023"/>
    </source>
</evidence>
<evidence type="ECO:0008006" key="7">
    <source>
        <dbReference type="Google" id="ProtNLM"/>
    </source>
</evidence>
<evidence type="ECO:0000259" key="3">
    <source>
        <dbReference type="Pfam" id="PF20148"/>
    </source>
</evidence>
<dbReference type="InterPro" id="IPR045351">
    <property type="entry name" value="DUF6531"/>
</dbReference>
<dbReference type="AlphaFoldDB" id="A0A1W7D2X1"/>
<evidence type="ECO:0000256" key="2">
    <source>
        <dbReference type="SAM" id="MobiDB-lite"/>
    </source>
</evidence>
<dbReference type="NCBIfam" id="TIGR01643">
    <property type="entry name" value="YD_repeat_2x"/>
    <property type="match status" value="8"/>
</dbReference>
<dbReference type="Pfam" id="PF20148">
    <property type="entry name" value="DUF6531"/>
    <property type="match status" value="1"/>
</dbReference>
<dbReference type="Gene3D" id="2.180.10.10">
    <property type="entry name" value="RHS repeat-associated core"/>
    <property type="match status" value="2"/>
</dbReference>
<feature type="domain" description="Teneurin-like YD-shell" evidence="4">
    <location>
        <begin position="491"/>
        <end position="618"/>
    </location>
</feature>
<evidence type="ECO:0000256" key="1">
    <source>
        <dbReference type="ARBA" id="ARBA00022737"/>
    </source>
</evidence>
<feature type="domain" description="DUF6531" evidence="3">
    <location>
        <begin position="30"/>
        <end position="98"/>
    </location>
</feature>
<dbReference type="InterPro" id="IPR022385">
    <property type="entry name" value="Rhs_assc_core"/>
</dbReference>
<dbReference type="OrthoDB" id="4981820at2"/>
<dbReference type="InterPro" id="IPR006530">
    <property type="entry name" value="YD"/>
</dbReference>
<name>A0A1W7D2X1_9ACTN</name>
<dbReference type="PANTHER" id="PTHR32305">
    <property type="match status" value="1"/>
</dbReference>
<dbReference type="Proteomes" id="UP000194218">
    <property type="component" value="Chromosome"/>
</dbReference>
<dbReference type="InterPro" id="IPR056823">
    <property type="entry name" value="TEN-like_YD-shell"/>
</dbReference>
<keyword evidence="6" id="KW-1185">Reference proteome</keyword>
<proteinExistence type="predicted"/>
<dbReference type="KEGG" id="smao:CAG99_20540"/>
<feature type="region of interest" description="Disordered" evidence="2">
    <location>
        <begin position="344"/>
        <end position="425"/>
    </location>
</feature>
<dbReference type="SUPFAM" id="SSF63829">
    <property type="entry name" value="Calcium-dependent phosphotriesterase"/>
    <property type="match status" value="1"/>
</dbReference>
<feature type="domain" description="Teneurin-like YD-shell" evidence="4">
    <location>
        <begin position="775"/>
        <end position="854"/>
    </location>
</feature>
<reference evidence="5 6" key="1">
    <citation type="submission" date="2017-05" db="EMBL/GenBank/DDBJ databases">
        <title>Complete genome sequence of Streptomyces sp. SCSIO 03032 revealed the diverse biosynthetic pathways for its bioactive secondary metabolites.</title>
        <authorList>
            <person name="Ma L."/>
            <person name="Zhu Y."/>
            <person name="Zhang W."/>
            <person name="Zhang G."/>
            <person name="Tian X."/>
            <person name="Zhang S."/>
            <person name="Zhang C."/>
        </authorList>
    </citation>
    <scope>NUCLEOTIDE SEQUENCE [LARGE SCALE GENOMIC DNA]</scope>
    <source>
        <strain evidence="5 6">SCSIO 03032</strain>
    </source>
</reference>
<dbReference type="PANTHER" id="PTHR32305:SF15">
    <property type="entry name" value="PROTEIN RHSA-RELATED"/>
    <property type="match status" value="1"/>
</dbReference>
<protein>
    <recommendedName>
        <fullName evidence="7">RHS repeat-associated core domain-containing protein</fullName>
    </recommendedName>
</protein>
<sequence length="905" mass="96491">MAGPAAEHREAPRRHAPPAPGGPAVARGLDPATGGVLLSATDVHIPGTPPLRLVRHLRPGTRSGRRFGRVWGSTLDQCLILRRDGVRLIAEDGRVLDYPVPTPGGNVLPATGPRWPLAWDGNAGGAMTVRRPESGHTLRFHPVPGTPGAELPLVELADRQGNVLRVTHDGGVPAEVASGGHRVGITVREGRVAELRLLSAPDAPLLRRFHYDPAGNLTSVDSGTGPVERLRWDARRRLTGRAPGTGPWFQYTYDEADRVTRAGTEDAAPAVLTYEDEPRRTTLTDSLGHTTVFAFDGEGRLVAETDPLGHTTRRAWGPHGLLVAETDPLGRTTRWERDAHGGLTAVTLPDGSADPFPAEPAGPQAPESWPPHPAGPADGAPGGGAGHATGREAAEDEEATGHGAGAHRVHDSEGRLTELSDGEGNRWTYAYDPAGRLTSASDSSGRSVRYRYDAAGQCVGWTNGAGQRVSNRFDACGRLTEQRTESDVARYHYDAAGRLIAAENAETRVSWEYDATGAVLSETRDGRTVRFTRDAHGRRTGRLTPSGVVTGWAYDQAGRPAALRAGDGHLASIRDAEGREVARYLPGGPVLRFEPDAAGRPAAVVLPSGQRRVLHRREDGTPVRVEDSVAGVLDIAVDPAGRVVSVRGPGGTEEYRWEAEGGFAGAAPGYQCDGQGRVVKSGRLGFSWDALDRLTDVVTSDGQHWHYVYDPLGRRVAKQLLDDYGSVVSETTLAWEGLRPAEEVAPDGTAVAWHWAADGHRPLAQTTRVPGGAARWHAIVTDSVGTPTELIGTDGSVAWQRRASFWGAPASGTPAGAADCRLGFPGQLFDVETGLHYHVHRYYDARTGRYLSPDPCRVGPGACAYVPHPLRDSAPDGLLPGTRQAPPLPGPAQLARTLDLAVNRR</sequence>
<dbReference type="Pfam" id="PF05593">
    <property type="entry name" value="RHS_repeat"/>
    <property type="match status" value="4"/>
</dbReference>
<feature type="compositionally biased region" description="Basic and acidic residues" evidence="2">
    <location>
        <begin position="408"/>
        <end position="418"/>
    </location>
</feature>
<evidence type="ECO:0000313" key="6">
    <source>
        <dbReference type="Proteomes" id="UP000194218"/>
    </source>
</evidence>
<dbReference type="NCBIfam" id="TIGR03696">
    <property type="entry name" value="Rhs_assc_core"/>
    <property type="match status" value="1"/>
</dbReference>
<organism evidence="5 6">
    <name type="scientific">Streptomyces marincola</name>
    <dbReference type="NCBI Taxonomy" id="2878388"/>
    <lineage>
        <taxon>Bacteria</taxon>
        <taxon>Bacillati</taxon>
        <taxon>Actinomycetota</taxon>
        <taxon>Actinomycetes</taxon>
        <taxon>Kitasatosporales</taxon>
        <taxon>Streptomycetaceae</taxon>
        <taxon>Streptomyces</taxon>
    </lineage>
</organism>
<feature type="compositionally biased region" description="Basic and acidic residues" evidence="2">
    <location>
        <begin position="1"/>
        <end position="10"/>
    </location>
</feature>
<dbReference type="EMBL" id="CP021121">
    <property type="protein sequence ID" value="ARQ70910.1"/>
    <property type="molecule type" value="Genomic_DNA"/>
</dbReference>
<keyword evidence="1" id="KW-0677">Repeat</keyword>
<dbReference type="Pfam" id="PF25023">
    <property type="entry name" value="TEN_YD-shell"/>
    <property type="match status" value="2"/>
</dbReference>
<dbReference type="RefSeq" id="WP_086160749.1">
    <property type="nucleotide sequence ID" value="NZ_CP021121.1"/>
</dbReference>
<dbReference type="InterPro" id="IPR050708">
    <property type="entry name" value="T6SS_VgrG/RHS"/>
</dbReference>
<feature type="region of interest" description="Disordered" evidence="2">
    <location>
        <begin position="1"/>
        <end position="32"/>
    </location>
</feature>